<dbReference type="Gene3D" id="1.10.10.10">
    <property type="entry name" value="Winged helix-like DNA-binding domain superfamily/Winged helix DNA-binding domain"/>
    <property type="match status" value="1"/>
</dbReference>
<evidence type="ECO:0000259" key="2">
    <source>
        <dbReference type="PROSITE" id="PS51526"/>
    </source>
</evidence>
<dbReference type="PANTHER" id="PTHR12619">
    <property type="entry name" value="RFX TRANSCRIPTION FACTOR FAMILY"/>
    <property type="match status" value="1"/>
</dbReference>
<evidence type="ECO:0000313" key="3">
    <source>
        <dbReference type="Proteomes" id="UP001652625"/>
    </source>
</evidence>
<dbReference type="Proteomes" id="UP001652625">
    <property type="component" value="Chromosome 05"/>
</dbReference>
<dbReference type="Pfam" id="PF25340">
    <property type="entry name" value="BCD_RFX"/>
    <property type="match status" value="1"/>
</dbReference>
<dbReference type="InterPro" id="IPR036390">
    <property type="entry name" value="WH_DNA-bd_sf"/>
</dbReference>
<protein>
    <submittedName>
        <fullName evidence="4">DNA-binding protein RFX6 isoform X3</fullName>
    </submittedName>
</protein>
<organism evidence="3 4">
    <name type="scientific">Hydra vulgaris</name>
    <name type="common">Hydra</name>
    <name type="synonym">Hydra attenuata</name>
    <dbReference type="NCBI Taxonomy" id="6087"/>
    <lineage>
        <taxon>Eukaryota</taxon>
        <taxon>Metazoa</taxon>
        <taxon>Cnidaria</taxon>
        <taxon>Hydrozoa</taxon>
        <taxon>Hydroidolina</taxon>
        <taxon>Anthoathecata</taxon>
        <taxon>Aplanulata</taxon>
        <taxon>Hydridae</taxon>
        <taxon>Hydra</taxon>
    </lineage>
</organism>
<gene>
    <name evidence="4" type="primary">LOC105846336</name>
</gene>
<proteinExistence type="predicted"/>
<evidence type="ECO:0000256" key="1">
    <source>
        <dbReference type="ARBA" id="ARBA00023125"/>
    </source>
</evidence>
<sequence>MEKKRVTSKGGTKVVFFTEAKSNEQIQKPVNIYKVIQKNILSAKEEQTYKTLEWLDENFTHYPGVCLPRCIMYAHYLTFCQENQLHQMCAATFGKIIRQKFPELTTRRLGTRGNSKYHYYGVAIKESSKYYHTVYSGIGLTRFSGSKMLSSDNASRKILSAAKSGSLLPDFPSPHQLHLPYHVETCKLDTFMVMYRTHCQCLLDTAVAKNYEAIHQYLVHFWQGIPNHLKSLFEVPEIVSLICVCDAITFMVLNDSLVPATLEEITDQTLTEVRLFVNSLENWLHIALKNSNTHLLERKMQVARRFVQAVKRQISFLRLAQSFREVLSDKVIAQNLINELNAIDITSIGAQALFTTADCKQDQSNLHEEYLIELRELLKQNATVEEYVDWLERIIKAQVLQYCESDHSFKLRAQEFLLSWSFFGTRVMHMLTLNNSRTYGPFHLIRMMLDEYLLLIIETRLSNQEQFSLQQESEKLIKVSGDKCIKMSEFATMSKFGAPREKPSTCSSLNSSIKITPNLSSLPPIASLQNLKGNSLYVGCVPDSGREVETQQIDGLITLTPPSSPIENLSTNVSVIFTDQPKKKSKGVKRKKVCNEPTSNVSSLVDEHFRNCGVEQFSMSIVDNKSELLQKIFLSQTLSQEKTLVEDFHLCNNDEENNPLQYSFSQILNSDVLFSFDNESASNDNFITVSEEFNQSTPLQFNFTDNFTGQSIEEVFLRRNIDDDDFSYTTSFLEMSF</sequence>
<dbReference type="GeneID" id="105846336"/>
<dbReference type="InterPro" id="IPR003150">
    <property type="entry name" value="DNA-bd_RFX"/>
</dbReference>
<dbReference type="RefSeq" id="XP_065654001.1">
    <property type="nucleotide sequence ID" value="XM_065797929.1"/>
</dbReference>
<dbReference type="GO" id="GO:0003677">
    <property type="term" value="F:DNA binding"/>
    <property type="evidence" value="ECO:0007669"/>
    <property type="project" value="UniProtKB-KW"/>
</dbReference>
<dbReference type="InterPro" id="IPR036388">
    <property type="entry name" value="WH-like_DNA-bd_sf"/>
</dbReference>
<feature type="domain" description="RFX-type winged-helix" evidence="2">
    <location>
        <begin position="51"/>
        <end position="126"/>
    </location>
</feature>
<keyword evidence="3" id="KW-1185">Reference proteome</keyword>
<reference evidence="4" key="1">
    <citation type="submission" date="2025-08" db="UniProtKB">
        <authorList>
            <consortium name="RefSeq"/>
        </authorList>
    </citation>
    <scope>IDENTIFICATION</scope>
</reference>
<accession>A0ABM4BXP2</accession>
<name>A0ABM4BXP2_HYDVU</name>
<evidence type="ECO:0000313" key="4">
    <source>
        <dbReference type="RefSeq" id="XP_065654001.1"/>
    </source>
</evidence>
<dbReference type="Pfam" id="PF02257">
    <property type="entry name" value="RFX_DNA_binding"/>
    <property type="match status" value="1"/>
</dbReference>
<keyword evidence="1 4" id="KW-0238">DNA-binding</keyword>
<dbReference type="PROSITE" id="PS51526">
    <property type="entry name" value="RFX_DBD"/>
    <property type="match status" value="1"/>
</dbReference>
<dbReference type="PANTHER" id="PTHR12619:SF28">
    <property type="entry name" value="DNA-BINDING PROTEIN RFX6"/>
    <property type="match status" value="1"/>
</dbReference>
<dbReference type="InterPro" id="IPR057321">
    <property type="entry name" value="RFX1-4/6/8-like_BCD"/>
</dbReference>
<dbReference type="InterPro" id="IPR039779">
    <property type="entry name" value="RFX-like"/>
</dbReference>
<dbReference type="SUPFAM" id="SSF46785">
    <property type="entry name" value="Winged helix' DNA-binding domain"/>
    <property type="match status" value="1"/>
</dbReference>